<dbReference type="AlphaFoldDB" id="A0AAE2CM37"/>
<reference evidence="1" key="2">
    <citation type="journal article" date="2024" name="Plant">
        <title>Genomic evolution and insights into agronomic trait innovations of Sesamum species.</title>
        <authorList>
            <person name="Miao H."/>
            <person name="Wang L."/>
            <person name="Qu L."/>
            <person name="Liu H."/>
            <person name="Sun Y."/>
            <person name="Le M."/>
            <person name="Wang Q."/>
            <person name="Wei S."/>
            <person name="Zheng Y."/>
            <person name="Lin W."/>
            <person name="Duan Y."/>
            <person name="Cao H."/>
            <person name="Xiong S."/>
            <person name="Wang X."/>
            <person name="Wei L."/>
            <person name="Li C."/>
            <person name="Ma Q."/>
            <person name="Ju M."/>
            <person name="Zhao R."/>
            <person name="Li G."/>
            <person name="Mu C."/>
            <person name="Tian Q."/>
            <person name="Mei H."/>
            <person name="Zhang T."/>
            <person name="Gao T."/>
            <person name="Zhang H."/>
        </authorList>
    </citation>
    <scope>NUCLEOTIDE SEQUENCE</scope>
    <source>
        <strain evidence="1">3651</strain>
    </source>
</reference>
<sequence length="137" mass="14705">MALWHTRHEAERHRDQSCPRPPISHLLARIHVPRCLWNSGGTNSVESSRASPLPSPCQPVNPCQLHSNFSLRAVSDRALHVLSAVNPPPMPSSMSSSVGACLGGHSELKFSTGAGVPACYVSHPLCAPVQQSRSNQS</sequence>
<dbReference type="Proteomes" id="UP001293254">
    <property type="component" value="Unassembled WGS sequence"/>
</dbReference>
<reference evidence="1" key="1">
    <citation type="submission" date="2020-06" db="EMBL/GenBank/DDBJ databases">
        <authorList>
            <person name="Li T."/>
            <person name="Hu X."/>
            <person name="Zhang T."/>
            <person name="Song X."/>
            <person name="Zhang H."/>
            <person name="Dai N."/>
            <person name="Sheng W."/>
            <person name="Hou X."/>
            <person name="Wei L."/>
        </authorList>
    </citation>
    <scope>NUCLEOTIDE SEQUENCE</scope>
    <source>
        <strain evidence="1">3651</strain>
        <tissue evidence="1">Leaf</tissue>
    </source>
</reference>
<comment type="caution">
    <text evidence="1">The sequence shown here is derived from an EMBL/GenBank/DDBJ whole genome shotgun (WGS) entry which is preliminary data.</text>
</comment>
<name>A0AAE2CM37_9LAMI</name>
<protein>
    <submittedName>
        <fullName evidence="1">Uncharacterized protein</fullName>
    </submittedName>
</protein>
<evidence type="ECO:0000313" key="1">
    <source>
        <dbReference type="EMBL" id="KAK4427202.1"/>
    </source>
</evidence>
<keyword evidence="2" id="KW-1185">Reference proteome</keyword>
<dbReference type="EMBL" id="JACGWO010000005">
    <property type="protein sequence ID" value="KAK4427202.1"/>
    <property type="molecule type" value="Genomic_DNA"/>
</dbReference>
<accession>A0AAE2CM37</accession>
<organism evidence="1 2">
    <name type="scientific">Sesamum alatum</name>
    <dbReference type="NCBI Taxonomy" id="300844"/>
    <lineage>
        <taxon>Eukaryota</taxon>
        <taxon>Viridiplantae</taxon>
        <taxon>Streptophyta</taxon>
        <taxon>Embryophyta</taxon>
        <taxon>Tracheophyta</taxon>
        <taxon>Spermatophyta</taxon>
        <taxon>Magnoliopsida</taxon>
        <taxon>eudicotyledons</taxon>
        <taxon>Gunneridae</taxon>
        <taxon>Pentapetalae</taxon>
        <taxon>asterids</taxon>
        <taxon>lamiids</taxon>
        <taxon>Lamiales</taxon>
        <taxon>Pedaliaceae</taxon>
        <taxon>Sesamum</taxon>
    </lineage>
</organism>
<proteinExistence type="predicted"/>
<gene>
    <name evidence="1" type="ORF">Salat_1489100</name>
</gene>
<evidence type="ECO:0000313" key="2">
    <source>
        <dbReference type="Proteomes" id="UP001293254"/>
    </source>
</evidence>